<dbReference type="InterPro" id="IPR050678">
    <property type="entry name" value="DNA_Partitioning_ATPase"/>
</dbReference>
<dbReference type="InterPro" id="IPR027417">
    <property type="entry name" value="P-loop_NTPase"/>
</dbReference>
<dbReference type="Pfam" id="PF13614">
    <property type="entry name" value="AAA_31"/>
    <property type="match status" value="1"/>
</dbReference>
<dbReference type="AlphaFoldDB" id="A0A0N1J057"/>
<protein>
    <submittedName>
        <fullName evidence="2">Chromosome partitioning protein</fullName>
    </submittedName>
</protein>
<keyword evidence="3" id="KW-1185">Reference proteome</keyword>
<dbReference type="OrthoDB" id="9791162at2"/>
<organism evidence="2 3">
    <name type="scientific">Lysinibacillus macroides</name>
    <dbReference type="NCBI Taxonomy" id="33935"/>
    <lineage>
        <taxon>Bacteria</taxon>
        <taxon>Bacillati</taxon>
        <taxon>Bacillota</taxon>
        <taxon>Bacilli</taxon>
        <taxon>Bacillales</taxon>
        <taxon>Bacillaceae</taxon>
        <taxon>Lysinibacillus</taxon>
    </lineage>
</organism>
<dbReference type="PANTHER" id="PTHR13696">
    <property type="entry name" value="P-LOOP CONTAINING NUCLEOSIDE TRIPHOSPHATE HYDROLASE"/>
    <property type="match status" value="1"/>
</dbReference>
<dbReference type="PANTHER" id="PTHR13696:SF99">
    <property type="entry name" value="COBYRINIC ACID AC-DIAMIDE SYNTHASE"/>
    <property type="match status" value="1"/>
</dbReference>
<dbReference type="EMBL" id="LGCI01000009">
    <property type="protein sequence ID" value="KOY81561.1"/>
    <property type="molecule type" value="Genomic_DNA"/>
</dbReference>
<evidence type="ECO:0000313" key="3">
    <source>
        <dbReference type="Proteomes" id="UP000037977"/>
    </source>
</evidence>
<dbReference type="CDD" id="cd02042">
    <property type="entry name" value="ParAB_family"/>
    <property type="match status" value="1"/>
</dbReference>
<comment type="caution">
    <text evidence="2">The sequence shown here is derived from an EMBL/GenBank/DDBJ whole genome shotgun (WGS) entry which is preliminary data.</text>
</comment>
<dbReference type="STRING" id="33935.ADM90_14255"/>
<reference evidence="2 3" key="1">
    <citation type="submission" date="2015-07" db="EMBL/GenBank/DDBJ databases">
        <title>Genome sequencing project for genomic taxonomy and phylogenomics of Bacillus-like bacteria.</title>
        <authorList>
            <person name="Liu B."/>
            <person name="Wang J."/>
            <person name="Zhu Y."/>
            <person name="Liu G."/>
            <person name="Chen Q."/>
            <person name="Chen Z."/>
            <person name="Che J."/>
            <person name="Ge C."/>
            <person name="Shi H."/>
            <person name="Pan Z."/>
            <person name="Liu X."/>
        </authorList>
    </citation>
    <scope>NUCLEOTIDE SEQUENCE [LARGE SCALE GENOMIC DNA]</scope>
    <source>
        <strain evidence="2 3">DSM 54</strain>
    </source>
</reference>
<evidence type="ECO:0000259" key="1">
    <source>
        <dbReference type="Pfam" id="PF13614"/>
    </source>
</evidence>
<dbReference type="Gene3D" id="3.40.50.300">
    <property type="entry name" value="P-loop containing nucleotide triphosphate hydrolases"/>
    <property type="match status" value="1"/>
</dbReference>
<sequence>MKSISFFNNKGGVGKTTTLYHVGFELEQQGYRVLFVDCDPQCNLTSHIFDLEIIEDIWNAEQSSIYDAVKPIIKGSGDVDFIQPKKVNNRNIWIYPGDLLLSDFDSILSETWTQVLARQERGFRVTTAIYRLYTKFAKEYEIDFVLIDLGPNLGSLNRSLLLSCDHFIIPLIPDLFSLRGSQNLGRTLSNWVEEWQDSIERTAIDPDFIIPQSAPKFSGYIVSQFNEYGRKPVKAWVKWEKEIPKYIKNFVYEPLSKSKNIKSEPDIENQYKIGQMKNYNSLIPMAQTALKPIFELTSKDGVIGDHHRYVKDCKTNYTNLVLRIIENIQ</sequence>
<evidence type="ECO:0000313" key="2">
    <source>
        <dbReference type="EMBL" id="KOY81561.1"/>
    </source>
</evidence>
<dbReference type="InterPro" id="IPR025669">
    <property type="entry name" value="AAA_dom"/>
</dbReference>
<feature type="domain" description="AAA" evidence="1">
    <location>
        <begin position="1"/>
        <end position="198"/>
    </location>
</feature>
<name>A0A0N1J057_9BACI</name>
<dbReference type="PATRIC" id="fig|33935.3.peg.4868"/>
<dbReference type="RefSeq" id="WP_053995626.1">
    <property type="nucleotide sequence ID" value="NZ_CP065643.1"/>
</dbReference>
<proteinExistence type="predicted"/>
<dbReference type="SUPFAM" id="SSF52540">
    <property type="entry name" value="P-loop containing nucleoside triphosphate hydrolases"/>
    <property type="match status" value="1"/>
</dbReference>
<dbReference type="Proteomes" id="UP000037977">
    <property type="component" value="Unassembled WGS sequence"/>
</dbReference>
<accession>A0A0N1J057</accession>
<gene>
    <name evidence="2" type="ORF">ADM90_14255</name>
</gene>